<dbReference type="InterPro" id="IPR000055">
    <property type="entry name" value="Restrct_endonuc_typeI_TRD"/>
</dbReference>
<evidence type="ECO:0000256" key="3">
    <source>
        <dbReference type="ARBA" id="ARBA00022603"/>
    </source>
</evidence>
<dbReference type="EMBL" id="NTYW01000006">
    <property type="protein sequence ID" value="PES40840.1"/>
    <property type="molecule type" value="Genomic_DNA"/>
</dbReference>
<keyword evidence="5" id="KW-0949">S-adenosyl-L-methionine</keyword>
<evidence type="ECO:0000256" key="2">
    <source>
        <dbReference type="ARBA" id="ARBA00011900"/>
    </source>
</evidence>
<name>A0AAE5PCB6_PRIMG</name>
<dbReference type="GO" id="GO:0008170">
    <property type="term" value="F:N-methyltransferase activity"/>
    <property type="evidence" value="ECO:0007669"/>
    <property type="project" value="InterPro"/>
</dbReference>
<protein>
    <recommendedName>
        <fullName evidence="2">site-specific DNA-methyltransferase (adenine-specific)</fullName>
        <ecNumber evidence="2">2.1.1.72</ecNumber>
    </recommendedName>
</protein>
<comment type="similarity">
    <text evidence="1">Belongs to the type-I restriction system S methylase family.</text>
</comment>
<feature type="domain" description="Type I restriction modification DNA specificity" evidence="9">
    <location>
        <begin position="432"/>
        <end position="589"/>
    </location>
</feature>
<evidence type="ECO:0000256" key="1">
    <source>
        <dbReference type="ARBA" id="ARBA00010923"/>
    </source>
</evidence>
<proteinExistence type="inferred from homology"/>
<evidence type="ECO:0000259" key="9">
    <source>
        <dbReference type="Pfam" id="PF01420"/>
    </source>
</evidence>
<dbReference type="AlphaFoldDB" id="A0AAE5PCB6"/>
<keyword evidence="3 11" id="KW-0489">Methyltransferase</keyword>
<reference evidence="11 12" key="1">
    <citation type="submission" date="2017-09" db="EMBL/GenBank/DDBJ databases">
        <title>Large-scale bioinformatics analysis of Bacillus genomes uncovers conserved roles of natural products in bacterial physiology.</title>
        <authorList>
            <consortium name="Agbiome Team Llc"/>
            <person name="Bleich R.M."/>
            <person name="Kirk G.J."/>
            <person name="Santa Maria K.C."/>
            <person name="Allen S.E."/>
            <person name="Farag S."/>
            <person name="Shank E.A."/>
            <person name="Bowers A."/>
        </authorList>
    </citation>
    <scope>NUCLEOTIDE SEQUENCE [LARGE SCALE GENOMIC DNA]</scope>
    <source>
        <strain evidence="11 12">AFS003013</strain>
    </source>
</reference>
<keyword evidence="4" id="KW-0808">Transferase</keyword>
<dbReference type="Gene3D" id="3.40.50.150">
    <property type="entry name" value="Vaccinia Virus protein VP39"/>
    <property type="match status" value="1"/>
</dbReference>
<comment type="catalytic activity">
    <reaction evidence="8">
        <text>a 2'-deoxyadenosine in DNA + S-adenosyl-L-methionine = an N(6)-methyl-2'-deoxyadenosine in DNA + S-adenosyl-L-homocysteine + H(+)</text>
        <dbReference type="Rhea" id="RHEA:15197"/>
        <dbReference type="Rhea" id="RHEA-COMP:12418"/>
        <dbReference type="Rhea" id="RHEA-COMP:12419"/>
        <dbReference type="ChEBI" id="CHEBI:15378"/>
        <dbReference type="ChEBI" id="CHEBI:57856"/>
        <dbReference type="ChEBI" id="CHEBI:59789"/>
        <dbReference type="ChEBI" id="CHEBI:90615"/>
        <dbReference type="ChEBI" id="CHEBI:90616"/>
        <dbReference type="EC" id="2.1.1.72"/>
    </reaction>
</comment>
<dbReference type="SUPFAM" id="SSF53335">
    <property type="entry name" value="S-adenosyl-L-methionine-dependent methyltransferases"/>
    <property type="match status" value="1"/>
</dbReference>
<comment type="caution">
    <text evidence="11">The sequence shown here is derived from an EMBL/GenBank/DDBJ whole genome shotgun (WGS) entry which is preliminary data.</text>
</comment>
<dbReference type="InterPro" id="IPR003356">
    <property type="entry name" value="DNA_methylase_A-5"/>
</dbReference>
<gene>
    <name evidence="11" type="ORF">CN497_08995</name>
</gene>
<dbReference type="InterPro" id="IPR044946">
    <property type="entry name" value="Restrct_endonuc_typeI_TRD_sf"/>
</dbReference>
<dbReference type="GO" id="GO:0009007">
    <property type="term" value="F:site-specific DNA-methyltransferase (adenine-specific) activity"/>
    <property type="evidence" value="ECO:0007669"/>
    <property type="project" value="UniProtKB-EC"/>
</dbReference>
<dbReference type="GO" id="GO:0003677">
    <property type="term" value="F:DNA binding"/>
    <property type="evidence" value="ECO:0007669"/>
    <property type="project" value="UniProtKB-KW"/>
</dbReference>
<organism evidence="11 12">
    <name type="scientific">Priestia megaterium</name>
    <name type="common">Bacillus megaterium</name>
    <dbReference type="NCBI Taxonomy" id="1404"/>
    <lineage>
        <taxon>Bacteria</taxon>
        <taxon>Bacillati</taxon>
        <taxon>Bacillota</taxon>
        <taxon>Bacilli</taxon>
        <taxon>Bacillales</taxon>
        <taxon>Bacillaceae</taxon>
        <taxon>Priestia</taxon>
    </lineage>
</organism>
<dbReference type="SUPFAM" id="SSF116734">
    <property type="entry name" value="DNA methylase specificity domain"/>
    <property type="match status" value="1"/>
</dbReference>
<accession>A0AAE5PCB6</accession>
<evidence type="ECO:0000313" key="11">
    <source>
        <dbReference type="EMBL" id="PES40840.1"/>
    </source>
</evidence>
<evidence type="ECO:0000256" key="8">
    <source>
        <dbReference type="ARBA" id="ARBA00047942"/>
    </source>
</evidence>
<dbReference type="Pfam" id="PF01420">
    <property type="entry name" value="Methylase_S"/>
    <property type="match status" value="1"/>
</dbReference>
<sequence>MGNSDQLWRSTEVIRGEVPFGKYKFISIPVLGLKYLEDNEHCFQVPHEAKLSTIVKEPGLLKENLRQAVHLIEEANPFLQGAFQKFCFEELTDQTLFKYLLEMQSIDTTQQEFPEMIDELINRIQQQEGRLSGEVFTPPSINQLGVRLLNPVSGTFYDGASGISGTLREAEKYAASHHAHLELYGQEFNLDAWVLGKLLLLVSGKEDALVAYGDTLLEPAFVEGERVKQFDHVMMNFPLSLKSGRYEDLEHDIYHRFIYGIPPKTSADMAFVLHALASVKETGRAIVIVSNGTLFRTGNEKKIRKNMIAADVIEAVIALPENMFGGFNIQTNLLVLNKQKPQDREGKILFINAEEEFQQVRRQRYFSEENIAKITKVFNEGPTLDNFSKFVDNKDIKDADLLCKRYLEENQLDIEPFGKIKFSHESFEEMNIEKKALGTLASIYRGMNVTSKMQESEQHGYKVIKLSDVQTGEVLVNQLTSYSIKNNARIDSYKVQEGDVIVSSRGTTIKVAVIPQHEGDILLSSNFLGIRLGKSIDPYYLKAYLESPVGQFLLTSKQIGTAVATINPSDIKEIVVAVLDLEQQKTLGEAFIEVKASYERAIREAEKERQKESLRLYEEMGIRNTFKLL</sequence>
<keyword evidence="7" id="KW-0238">DNA-binding</keyword>
<dbReference type="EC" id="2.1.1.72" evidence="2"/>
<evidence type="ECO:0000313" key="12">
    <source>
        <dbReference type="Proteomes" id="UP000220341"/>
    </source>
</evidence>
<evidence type="ECO:0000256" key="7">
    <source>
        <dbReference type="ARBA" id="ARBA00023125"/>
    </source>
</evidence>
<evidence type="ECO:0000256" key="5">
    <source>
        <dbReference type="ARBA" id="ARBA00022691"/>
    </source>
</evidence>
<dbReference type="InterPro" id="IPR051537">
    <property type="entry name" value="DNA_Adenine_Mtase"/>
</dbReference>
<evidence type="ECO:0000259" key="10">
    <source>
        <dbReference type="Pfam" id="PF02384"/>
    </source>
</evidence>
<evidence type="ECO:0000256" key="6">
    <source>
        <dbReference type="ARBA" id="ARBA00022747"/>
    </source>
</evidence>
<dbReference type="Proteomes" id="UP000220341">
    <property type="component" value="Unassembled WGS sequence"/>
</dbReference>
<dbReference type="Gene3D" id="3.90.220.20">
    <property type="entry name" value="DNA methylase specificity domains"/>
    <property type="match status" value="1"/>
</dbReference>
<dbReference type="PANTHER" id="PTHR42933">
    <property type="entry name" value="SLR6095 PROTEIN"/>
    <property type="match status" value="1"/>
</dbReference>
<dbReference type="InterPro" id="IPR029063">
    <property type="entry name" value="SAM-dependent_MTases_sf"/>
</dbReference>
<dbReference type="Pfam" id="PF02384">
    <property type="entry name" value="N6_Mtase"/>
    <property type="match status" value="1"/>
</dbReference>
<dbReference type="PANTHER" id="PTHR42933:SF3">
    <property type="entry name" value="TYPE I RESTRICTION ENZYME MJAVIII METHYLASE SUBUNIT"/>
    <property type="match status" value="1"/>
</dbReference>
<dbReference type="PRINTS" id="PR00507">
    <property type="entry name" value="N12N6MTFRASE"/>
</dbReference>
<dbReference type="GO" id="GO:0009307">
    <property type="term" value="P:DNA restriction-modification system"/>
    <property type="evidence" value="ECO:0007669"/>
    <property type="project" value="UniProtKB-KW"/>
</dbReference>
<feature type="domain" description="DNA methylase adenine-specific" evidence="10">
    <location>
        <begin position="113"/>
        <end position="408"/>
    </location>
</feature>
<dbReference type="GO" id="GO:0032259">
    <property type="term" value="P:methylation"/>
    <property type="evidence" value="ECO:0007669"/>
    <property type="project" value="UniProtKB-KW"/>
</dbReference>
<evidence type="ECO:0000256" key="4">
    <source>
        <dbReference type="ARBA" id="ARBA00022679"/>
    </source>
</evidence>
<dbReference type="RefSeq" id="WP_098277993.1">
    <property type="nucleotide sequence ID" value="NZ_NTYW01000006.1"/>
</dbReference>
<keyword evidence="6" id="KW-0680">Restriction system</keyword>